<accession>A0A9P0NTP8</accession>
<sequence length="269" mass="30481">MISDIEAFIKKLQHLIDGDTRPFPVLSEKISQSPLEPYDSEYHVEIVSNLKDNFKNRLKDISEIAILAQFVVSPSMEIDIQQFATSGTQNFSEDIAATEMENYGTNCVIDNTVSDHRSVLLELNIFSPDNDLGYEIYHSRKFDEHASHAFCQWFGSLTVGLTLCKLPNSFVENSPMNLMILQDAFIISGQSDILRGVSNAPDKVGEEVITLEVATPYTLMFLLTLTLELKEFPMRLCIILQLTEFAADLIISDPPWHNYWHFHHGSCTT</sequence>
<protein>
    <submittedName>
        <fullName evidence="1">Uncharacterized protein</fullName>
    </submittedName>
</protein>
<comment type="caution">
    <text evidence="1">The sequence shown here is derived from an EMBL/GenBank/DDBJ whole genome shotgun (WGS) entry which is preliminary data.</text>
</comment>
<reference evidence="1" key="1">
    <citation type="submission" date="2022-03" db="EMBL/GenBank/DDBJ databases">
        <authorList>
            <person name="Sayadi A."/>
        </authorList>
    </citation>
    <scope>NUCLEOTIDE SEQUENCE</scope>
</reference>
<organism evidence="1 2">
    <name type="scientific">Acanthoscelides obtectus</name>
    <name type="common">Bean weevil</name>
    <name type="synonym">Bruchus obtectus</name>
    <dbReference type="NCBI Taxonomy" id="200917"/>
    <lineage>
        <taxon>Eukaryota</taxon>
        <taxon>Metazoa</taxon>
        <taxon>Ecdysozoa</taxon>
        <taxon>Arthropoda</taxon>
        <taxon>Hexapoda</taxon>
        <taxon>Insecta</taxon>
        <taxon>Pterygota</taxon>
        <taxon>Neoptera</taxon>
        <taxon>Endopterygota</taxon>
        <taxon>Coleoptera</taxon>
        <taxon>Polyphaga</taxon>
        <taxon>Cucujiformia</taxon>
        <taxon>Chrysomeloidea</taxon>
        <taxon>Chrysomelidae</taxon>
        <taxon>Bruchinae</taxon>
        <taxon>Bruchini</taxon>
        <taxon>Acanthoscelides</taxon>
    </lineage>
</organism>
<name>A0A9P0NTP8_ACAOB</name>
<dbReference type="PROSITE" id="PS00092">
    <property type="entry name" value="N6_MTASE"/>
    <property type="match status" value="1"/>
</dbReference>
<keyword evidence="2" id="KW-1185">Reference proteome</keyword>
<dbReference type="Proteomes" id="UP001152888">
    <property type="component" value="Unassembled WGS sequence"/>
</dbReference>
<evidence type="ECO:0000313" key="2">
    <source>
        <dbReference type="Proteomes" id="UP001152888"/>
    </source>
</evidence>
<dbReference type="GO" id="GO:0032259">
    <property type="term" value="P:methylation"/>
    <property type="evidence" value="ECO:0007669"/>
    <property type="project" value="InterPro"/>
</dbReference>
<gene>
    <name evidence="1" type="ORF">ACAOBT_LOCUS2730</name>
</gene>
<dbReference type="EMBL" id="CAKOFQ010006678">
    <property type="protein sequence ID" value="CAH1958591.1"/>
    <property type="molecule type" value="Genomic_DNA"/>
</dbReference>
<proteinExistence type="predicted"/>
<dbReference type="GO" id="GO:0003676">
    <property type="term" value="F:nucleic acid binding"/>
    <property type="evidence" value="ECO:0007669"/>
    <property type="project" value="InterPro"/>
</dbReference>
<dbReference type="AlphaFoldDB" id="A0A9P0NTP8"/>
<evidence type="ECO:0000313" key="1">
    <source>
        <dbReference type="EMBL" id="CAH1958591.1"/>
    </source>
</evidence>
<dbReference type="OrthoDB" id="6743767at2759"/>
<dbReference type="InterPro" id="IPR002052">
    <property type="entry name" value="DNA_methylase_N6_adenine_CS"/>
</dbReference>
<dbReference type="GO" id="GO:0008168">
    <property type="term" value="F:methyltransferase activity"/>
    <property type="evidence" value="ECO:0007669"/>
    <property type="project" value="InterPro"/>
</dbReference>